<feature type="domain" description="HAT C-terminal dimerisation" evidence="2">
    <location>
        <begin position="698"/>
        <end position="769"/>
    </location>
</feature>
<evidence type="ECO:0000256" key="1">
    <source>
        <dbReference type="SAM" id="MobiDB-lite"/>
    </source>
</evidence>
<sequence>MPVGATLDNSHVGASEDTIAAAIGQLHQHQNRQQVDASPGASPAEYDPQQQERRFRETYGFDFARFSINPCAQPNLDPTIHELQHDPKAYAKFHNWLRLSPYGVWVTKIARAQPYAQCKYSHCQLRFKFDGHANTSNIIKHMRRRHKDDYELFNTLLGRPQRRSGVNGGVATASANSATNSVLAPSRKPFAMRKELVPLVQNKLPPAKQLNFFVDTLLPLSAAGAFSQFLSACNLNYADVVLSADEMVLKLDEYHHEFEEQLKQALSDTQDINVLVETWSSPSGEALLAVMASFCPNLALADQQPLKLQAVNARTGPGVHVLELINAAEVEQGVTFTVADILSSYGIPHKVKSITLKDDDQIILSKDALESNLKKRGLINQDFDFTEIKSLGHLLYEIIHVLVNNFRTQFETLASRVDRLVAKLHRNFYLRKAFRSLVASLTNQQNGDKSVQAYHQMRLLVQHQTLLHDFYNANVENSYTILYSDDRENFCYTTEEISAMALFVKVTAPLFGCLQSLQERDSNSLPRGIAYYLQINQYFQACDRILSGIYETRDVAAAGLEESDLSAVEEDVRNTVLGIISRCSSLFNLELQWAYAQPAYWAAYMLQPQCKAQGLEALDHEFRKQSIQLAYTFVESSLKSETAHSVISAEQSGQGSSFEPKRANKLTTAREQANMHIASEEELRNLSEKQLSSHSEWELYMGEPIEETVDFVKYWLRSQRRFPRLAKLALSLHNSRISTADAEAWFCMSKSALVDVMSQRSMCLSQATTLRNRLLCFETGHSLAYVQSVAAEQWEADEARAIDSTNQNSGPEALLSSADEEIEPDLVGAGTDANEPTQEHLPTGLSP</sequence>
<feature type="compositionally biased region" description="Polar residues" evidence="1">
    <location>
        <begin position="27"/>
        <end position="36"/>
    </location>
</feature>
<feature type="region of interest" description="Disordered" evidence="1">
    <location>
        <begin position="802"/>
        <end position="847"/>
    </location>
</feature>
<proteinExistence type="predicted"/>
<keyword evidence="4" id="KW-1185">Reference proteome</keyword>
<evidence type="ECO:0000313" key="3">
    <source>
        <dbReference type="EMBL" id="CUS22373.1"/>
    </source>
</evidence>
<gene>
    <name evidence="3" type="ORF">LAQU0_S05e03906t</name>
</gene>
<dbReference type="InterPro" id="IPR008906">
    <property type="entry name" value="HATC_C_dom"/>
</dbReference>
<dbReference type="InterPro" id="IPR012337">
    <property type="entry name" value="RNaseH-like_sf"/>
</dbReference>
<dbReference type="SUPFAM" id="SSF53098">
    <property type="entry name" value="Ribonuclease H-like"/>
    <property type="match status" value="1"/>
</dbReference>
<dbReference type="GO" id="GO:0046983">
    <property type="term" value="F:protein dimerization activity"/>
    <property type="evidence" value="ECO:0007669"/>
    <property type="project" value="InterPro"/>
</dbReference>
<evidence type="ECO:0000313" key="4">
    <source>
        <dbReference type="Proteomes" id="UP000236544"/>
    </source>
</evidence>
<reference evidence="4" key="1">
    <citation type="submission" date="2015-10" db="EMBL/GenBank/DDBJ databases">
        <authorList>
            <person name="Devillers H."/>
        </authorList>
    </citation>
    <scope>NUCLEOTIDE SEQUENCE [LARGE SCALE GENOMIC DNA]</scope>
</reference>
<organism evidence="3 4">
    <name type="scientific">Lachancea quebecensis</name>
    <dbReference type="NCBI Taxonomy" id="1654605"/>
    <lineage>
        <taxon>Eukaryota</taxon>
        <taxon>Fungi</taxon>
        <taxon>Dikarya</taxon>
        <taxon>Ascomycota</taxon>
        <taxon>Saccharomycotina</taxon>
        <taxon>Saccharomycetes</taxon>
        <taxon>Saccharomycetales</taxon>
        <taxon>Saccharomycetaceae</taxon>
        <taxon>Lachancea</taxon>
    </lineage>
</organism>
<evidence type="ECO:0000259" key="2">
    <source>
        <dbReference type="Pfam" id="PF05699"/>
    </source>
</evidence>
<feature type="region of interest" description="Disordered" evidence="1">
    <location>
        <begin position="27"/>
        <end position="51"/>
    </location>
</feature>
<dbReference type="EMBL" id="LN890537">
    <property type="protein sequence ID" value="CUS22373.1"/>
    <property type="molecule type" value="Genomic_DNA"/>
</dbReference>
<dbReference type="Proteomes" id="UP000236544">
    <property type="component" value="Unassembled WGS sequence"/>
</dbReference>
<dbReference type="AlphaFoldDB" id="A0A0P1KRJ0"/>
<dbReference type="Pfam" id="PF05699">
    <property type="entry name" value="Dimer_Tnp_hAT"/>
    <property type="match status" value="1"/>
</dbReference>
<protein>
    <submittedName>
        <fullName evidence="3">Putative transposase of the Rover hAT-like DNA transposon</fullName>
    </submittedName>
</protein>
<accession>A0A0P1KRJ0</accession>
<dbReference type="OrthoDB" id="4031414at2759"/>
<name>A0A0P1KRJ0_9SACH</name>